<dbReference type="InterPro" id="IPR053070">
    <property type="entry name" value="RING-type_E3_ubiquitin-ligase"/>
</dbReference>
<keyword evidence="2" id="KW-0472">Membrane</keyword>
<evidence type="ECO:0000313" key="4">
    <source>
        <dbReference type="EnsemblPlants" id="Kaladp0093s0036.1.v1.1"/>
    </source>
</evidence>
<keyword evidence="2" id="KW-0812">Transmembrane</keyword>
<protein>
    <recommendedName>
        <fullName evidence="3">RING-type domain-containing protein</fullName>
    </recommendedName>
</protein>
<dbReference type="Pfam" id="PF13639">
    <property type="entry name" value="zf-RING_2"/>
    <property type="match status" value="1"/>
</dbReference>
<dbReference type="SUPFAM" id="SSF57850">
    <property type="entry name" value="RING/U-box"/>
    <property type="match status" value="1"/>
</dbReference>
<dbReference type="Gene3D" id="3.30.40.10">
    <property type="entry name" value="Zinc/RING finger domain, C3HC4 (zinc finger)"/>
    <property type="match status" value="1"/>
</dbReference>
<accession>A0A7N1A5W9</accession>
<feature type="domain" description="RING-type" evidence="3">
    <location>
        <begin position="92"/>
        <end position="134"/>
    </location>
</feature>
<dbReference type="GO" id="GO:0008270">
    <property type="term" value="F:zinc ion binding"/>
    <property type="evidence" value="ECO:0007669"/>
    <property type="project" value="UniProtKB-KW"/>
</dbReference>
<organism evidence="4 5">
    <name type="scientific">Kalanchoe fedtschenkoi</name>
    <name type="common">Lavender scallops</name>
    <name type="synonym">South American air plant</name>
    <dbReference type="NCBI Taxonomy" id="63787"/>
    <lineage>
        <taxon>Eukaryota</taxon>
        <taxon>Viridiplantae</taxon>
        <taxon>Streptophyta</taxon>
        <taxon>Embryophyta</taxon>
        <taxon>Tracheophyta</taxon>
        <taxon>Spermatophyta</taxon>
        <taxon>Magnoliopsida</taxon>
        <taxon>eudicotyledons</taxon>
        <taxon>Gunneridae</taxon>
        <taxon>Pentapetalae</taxon>
        <taxon>Saxifragales</taxon>
        <taxon>Crassulaceae</taxon>
        <taxon>Kalanchoe</taxon>
    </lineage>
</organism>
<dbReference type="SMART" id="SM00184">
    <property type="entry name" value="RING"/>
    <property type="match status" value="1"/>
</dbReference>
<keyword evidence="1" id="KW-0863">Zinc-finger</keyword>
<evidence type="ECO:0000259" key="3">
    <source>
        <dbReference type="PROSITE" id="PS50089"/>
    </source>
</evidence>
<dbReference type="InterPro" id="IPR013083">
    <property type="entry name" value="Znf_RING/FYVE/PHD"/>
</dbReference>
<dbReference type="OMA" id="VESRPMF"/>
<dbReference type="PROSITE" id="PS50089">
    <property type="entry name" value="ZF_RING_2"/>
    <property type="match status" value="1"/>
</dbReference>
<sequence>MVAWLAFYMDLTTTVIGFAMSATFIIFVCTRFVCGRVVRQEGPGPMLEARLRIDLEQPEPMSTCPLETILIASIPTTKFRHDTLPSINDPLCSICLGEYQDKEVLRIMPKCGHDFHRSCIDTWLRKHATCPVCRFPLQDLFEQKNEHD</sequence>
<evidence type="ECO:0000256" key="2">
    <source>
        <dbReference type="SAM" id="Phobius"/>
    </source>
</evidence>
<keyword evidence="2" id="KW-1133">Transmembrane helix</keyword>
<keyword evidence="1" id="KW-0862">Zinc</keyword>
<dbReference type="PANTHER" id="PTHR47035">
    <property type="entry name" value="OS11G0150450 PROTEIN"/>
    <property type="match status" value="1"/>
</dbReference>
<dbReference type="InterPro" id="IPR001841">
    <property type="entry name" value="Znf_RING"/>
</dbReference>
<evidence type="ECO:0000256" key="1">
    <source>
        <dbReference type="PROSITE-ProRule" id="PRU00175"/>
    </source>
</evidence>
<feature type="transmembrane region" description="Helical" evidence="2">
    <location>
        <begin position="6"/>
        <end position="29"/>
    </location>
</feature>
<dbReference type="Proteomes" id="UP000594263">
    <property type="component" value="Unplaced"/>
</dbReference>
<keyword evidence="1" id="KW-0479">Metal-binding</keyword>
<dbReference type="AlphaFoldDB" id="A0A7N1A5W9"/>
<dbReference type="Gramene" id="Kaladp0093s0036.1.v1.1">
    <property type="protein sequence ID" value="Kaladp0093s0036.1.v1.1"/>
    <property type="gene ID" value="Kaladp0093s0036.v1.1"/>
</dbReference>
<reference evidence="4" key="1">
    <citation type="submission" date="2021-01" db="UniProtKB">
        <authorList>
            <consortium name="EnsemblPlants"/>
        </authorList>
    </citation>
    <scope>IDENTIFICATION</scope>
</reference>
<keyword evidence="5" id="KW-1185">Reference proteome</keyword>
<dbReference type="CDD" id="cd16461">
    <property type="entry name" value="RING-H2_EL5-like"/>
    <property type="match status" value="1"/>
</dbReference>
<proteinExistence type="predicted"/>
<dbReference type="PANTHER" id="PTHR47035:SF4">
    <property type="entry name" value="OS02G0676500 PROTEIN"/>
    <property type="match status" value="1"/>
</dbReference>
<evidence type="ECO:0000313" key="5">
    <source>
        <dbReference type="Proteomes" id="UP000594263"/>
    </source>
</evidence>
<dbReference type="EnsemblPlants" id="Kaladp0093s0036.1.v1.1">
    <property type="protein sequence ID" value="Kaladp0093s0036.1.v1.1"/>
    <property type="gene ID" value="Kaladp0093s0036.v1.1"/>
</dbReference>
<name>A0A7N1A5W9_KALFE</name>